<dbReference type="GO" id="GO:0003700">
    <property type="term" value="F:DNA-binding transcription factor activity"/>
    <property type="evidence" value="ECO:0007669"/>
    <property type="project" value="InterPro"/>
</dbReference>
<comment type="caution">
    <text evidence="2">The sequence shown here is derived from an EMBL/GenBank/DDBJ whole genome shotgun (WGS) entry which is preliminary data.</text>
</comment>
<feature type="domain" description="HTH marR-type" evidence="1">
    <location>
        <begin position="8"/>
        <end position="141"/>
    </location>
</feature>
<evidence type="ECO:0000313" key="2">
    <source>
        <dbReference type="EMBL" id="TWF95390.1"/>
    </source>
</evidence>
<dbReference type="InterPro" id="IPR036390">
    <property type="entry name" value="WH_DNA-bd_sf"/>
</dbReference>
<dbReference type="EMBL" id="VIWX01000002">
    <property type="protein sequence ID" value="TWF95390.1"/>
    <property type="molecule type" value="Genomic_DNA"/>
</dbReference>
<dbReference type="Gene3D" id="1.10.10.10">
    <property type="entry name" value="Winged helix-like DNA-binding domain superfamily/Winged helix DNA-binding domain"/>
    <property type="match status" value="1"/>
</dbReference>
<dbReference type="AlphaFoldDB" id="A0A561U7P2"/>
<dbReference type="GO" id="GO:0006950">
    <property type="term" value="P:response to stress"/>
    <property type="evidence" value="ECO:0007669"/>
    <property type="project" value="TreeGrafter"/>
</dbReference>
<keyword evidence="2" id="KW-0238">DNA-binding</keyword>
<gene>
    <name evidence="2" type="ORF">FHU35_12385</name>
</gene>
<organism evidence="2 3">
    <name type="scientific">Saccharopolyspora dendranthemae</name>
    <dbReference type="NCBI Taxonomy" id="1181886"/>
    <lineage>
        <taxon>Bacteria</taxon>
        <taxon>Bacillati</taxon>
        <taxon>Actinomycetota</taxon>
        <taxon>Actinomycetes</taxon>
        <taxon>Pseudonocardiales</taxon>
        <taxon>Pseudonocardiaceae</taxon>
        <taxon>Saccharopolyspora</taxon>
    </lineage>
</organism>
<dbReference type="InterPro" id="IPR036388">
    <property type="entry name" value="WH-like_DNA-bd_sf"/>
</dbReference>
<dbReference type="OrthoDB" id="5511415at2"/>
<dbReference type="PANTHER" id="PTHR33164:SF43">
    <property type="entry name" value="HTH-TYPE TRANSCRIPTIONAL REPRESSOR YETL"/>
    <property type="match status" value="1"/>
</dbReference>
<protein>
    <submittedName>
        <fullName evidence="2">DNA-binding MarR family transcriptional regulator</fullName>
    </submittedName>
</protein>
<name>A0A561U7P2_9PSEU</name>
<keyword evidence="3" id="KW-1185">Reference proteome</keyword>
<dbReference type="PROSITE" id="PS50995">
    <property type="entry name" value="HTH_MARR_2"/>
    <property type="match status" value="1"/>
</dbReference>
<dbReference type="SMART" id="SM00347">
    <property type="entry name" value="HTH_MARR"/>
    <property type="match status" value="1"/>
</dbReference>
<dbReference type="RefSeq" id="WP_145738376.1">
    <property type="nucleotide sequence ID" value="NZ_VIWX01000002.1"/>
</dbReference>
<sequence>MTDTASAGTELVLDVFRINGLLLAAGDRLADAEGLTSARWQVLGAIALAHEPLPVPHIARQMGLTRQSVQVSVNRLVADGMLASEPNVEHARSPLFDLTGHGAAAYERLAAAQQDWIGGLTTGLSAADLQAASHLLRTLSARLTSATTTHEQPHDPMRRATT</sequence>
<reference evidence="2 3" key="1">
    <citation type="submission" date="2019-06" db="EMBL/GenBank/DDBJ databases">
        <title>Sequencing the genomes of 1000 actinobacteria strains.</title>
        <authorList>
            <person name="Klenk H.-P."/>
        </authorList>
    </citation>
    <scope>NUCLEOTIDE SEQUENCE [LARGE SCALE GENOMIC DNA]</scope>
    <source>
        <strain evidence="2 3">DSM 46699</strain>
    </source>
</reference>
<evidence type="ECO:0000259" key="1">
    <source>
        <dbReference type="PROSITE" id="PS50995"/>
    </source>
</evidence>
<proteinExistence type="predicted"/>
<dbReference type="Proteomes" id="UP000316184">
    <property type="component" value="Unassembled WGS sequence"/>
</dbReference>
<dbReference type="PANTHER" id="PTHR33164">
    <property type="entry name" value="TRANSCRIPTIONAL REGULATOR, MARR FAMILY"/>
    <property type="match status" value="1"/>
</dbReference>
<accession>A0A561U7P2</accession>
<evidence type="ECO:0000313" key="3">
    <source>
        <dbReference type="Proteomes" id="UP000316184"/>
    </source>
</evidence>
<dbReference type="SUPFAM" id="SSF46785">
    <property type="entry name" value="Winged helix' DNA-binding domain"/>
    <property type="match status" value="1"/>
</dbReference>
<dbReference type="Pfam" id="PF12802">
    <property type="entry name" value="MarR_2"/>
    <property type="match status" value="1"/>
</dbReference>
<dbReference type="GO" id="GO:0003677">
    <property type="term" value="F:DNA binding"/>
    <property type="evidence" value="ECO:0007669"/>
    <property type="project" value="UniProtKB-KW"/>
</dbReference>
<dbReference type="InterPro" id="IPR000835">
    <property type="entry name" value="HTH_MarR-typ"/>
</dbReference>
<dbReference type="InterPro" id="IPR039422">
    <property type="entry name" value="MarR/SlyA-like"/>
</dbReference>